<dbReference type="InterPro" id="IPR043519">
    <property type="entry name" value="NT_sf"/>
</dbReference>
<dbReference type="Proteomes" id="UP000464954">
    <property type="component" value="Chromosome"/>
</dbReference>
<evidence type="ECO:0000313" key="2">
    <source>
        <dbReference type="Proteomes" id="UP000464954"/>
    </source>
</evidence>
<gene>
    <name evidence="1" type="ORF">GT409_01060</name>
</gene>
<dbReference type="Gene3D" id="3.30.460.10">
    <property type="entry name" value="Beta Polymerase, domain 2"/>
    <property type="match status" value="1"/>
</dbReference>
<reference evidence="1 2" key="1">
    <citation type="submission" date="2020-01" db="EMBL/GenBank/DDBJ databases">
        <title>Ponticoccus aerotolerans gen. nov., sp. nov., an anaerobic bacterium and proposal of Ponticoccusceae fam. nov., Ponticoccusles ord. nov. and Ponticoccuse classis nov. in the phylum Kiritimatiellaeota.</title>
        <authorList>
            <person name="Zhou L.Y."/>
            <person name="Du Z.J."/>
        </authorList>
    </citation>
    <scope>NUCLEOTIDE SEQUENCE [LARGE SCALE GENOMIC DNA]</scope>
    <source>
        <strain evidence="1 2">S-5007</strain>
    </source>
</reference>
<dbReference type="KEGG" id="taer:GT409_01060"/>
<dbReference type="EMBL" id="CP047593">
    <property type="protein sequence ID" value="QHI68097.1"/>
    <property type="molecule type" value="Genomic_DNA"/>
</dbReference>
<protein>
    <recommendedName>
        <fullName evidence="3">Nucleotidyltransferase domain-containing protein</fullName>
    </recommendedName>
</protein>
<evidence type="ECO:0008006" key="3">
    <source>
        <dbReference type="Google" id="ProtNLM"/>
    </source>
</evidence>
<dbReference type="RefSeq" id="WP_160626131.1">
    <property type="nucleotide sequence ID" value="NZ_CP047593.1"/>
</dbReference>
<proteinExistence type="predicted"/>
<keyword evidence="2" id="KW-1185">Reference proteome</keyword>
<accession>A0A6P1M2P0</accession>
<dbReference type="CDD" id="cd05403">
    <property type="entry name" value="NT_KNTase_like"/>
    <property type="match status" value="1"/>
</dbReference>
<evidence type="ECO:0000313" key="1">
    <source>
        <dbReference type="EMBL" id="QHI68097.1"/>
    </source>
</evidence>
<name>A0A6P1M2P0_9BACT</name>
<dbReference type="SUPFAM" id="SSF81301">
    <property type="entry name" value="Nucleotidyltransferase"/>
    <property type="match status" value="1"/>
</dbReference>
<organism evidence="1 2">
    <name type="scientific">Tichowtungia aerotolerans</name>
    <dbReference type="NCBI Taxonomy" id="2697043"/>
    <lineage>
        <taxon>Bacteria</taxon>
        <taxon>Pseudomonadati</taxon>
        <taxon>Kiritimatiellota</taxon>
        <taxon>Tichowtungiia</taxon>
        <taxon>Tichowtungiales</taxon>
        <taxon>Tichowtungiaceae</taxon>
        <taxon>Tichowtungia</taxon>
    </lineage>
</organism>
<sequence length="240" mass="26383">MEMKPEKLTQELEKACGTKLKSVILYGSAAAGDHAGKKSDYNVLVVVDELGIDTLNALAKPASAWAQAGNPAPLLFTEDRLTKATDVFPIELLDITECHKVLFGSDAVQGLEISTENLRLQIEHELRGALIRLRQSYLLTQGKTKAVAELMTGSLSTFLVLFRAALRLFEETVPQKKFQALEKLAGHLTFDASVFQTVQALKEGSRKAKDVDVPELFNNYLKTVECVIDAVDAHIQKENA</sequence>
<dbReference type="AlphaFoldDB" id="A0A6P1M2P0"/>